<sequence length="301" mass="30659">MMTPTRRTGIIAASAAALVVLGVGAFVLAQPDPPAATATPSASASPSPTASVTPTPSAAPYAAPDDATVAALPEARYNAVIPALLGFASNDVPAELTAAYTIAADAPLFGDDRITPVARLAAKNFLGDSTVVVPVRTDGDWSLVLTPARQTLPSENPDAPAQSVGWIRSELLTKAQDLAAHVVISVGDQTVSIVDASGDVRESFPAAVGASETPTPTGVVGYVQARYLDPAQDQTVYPITLSSMHSSAADEPFGGQDGGLIGIHFYEERSGAISHGCVRVSGDAITALDTLPLGTPILIQP</sequence>
<dbReference type="GO" id="GO:0016740">
    <property type="term" value="F:transferase activity"/>
    <property type="evidence" value="ECO:0007669"/>
    <property type="project" value="UniProtKB-KW"/>
</dbReference>
<dbReference type="GO" id="GO:0009252">
    <property type="term" value="P:peptidoglycan biosynthetic process"/>
    <property type="evidence" value="ECO:0007669"/>
    <property type="project" value="UniProtKB-UniPathway"/>
</dbReference>
<keyword evidence="4 6" id="KW-0573">Peptidoglycan synthesis</keyword>
<dbReference type="GO" id="GO:0008360">
    <property type="term" value="P:regulation of cell shape"/>
    <property type="evidence" value="ECO:0007669"/>
    <property type="project" value="UniProtKB-UniRule"/>
</dbReference>
<evidence type="ECO:0000256" key="6">
    <source>
        <dbReference type="PROSITE-ProRule" id="PRU01373"/>
    </source>
</evidence>
<feature type="active site" description="Proton donor/acceptor" evidence="6">
    <location>
        <position position="264"/>
    </location>
</feature>
<evidence type="ECO:0000256" key="4">
    <source>
        <dbReference type="ARBA" id="ARBA00022984"/>
    </source>
</evidence>
<dbReference type="SUPFAM" id="SSF141523">
    <property type="entry name" value="L,D-transpeptidase catalytic domain-like"/>
    <property type="match status" value="1"/>
</dbReference>
<evidence type="ECO:0000256" key="8">
    <source>
        <dbReference type="SAM" id="SignalP"/>
    </source>
</evidence>
<proteinExistence type="predicted"/>
<accession>A0A3S9W830</accession>
<dbReference type="RefSeq" id="WP_127094949.1">
    <property type="nucleotide sequence ID" value="NZ_CP031423.1"/>
</dbReference>
<evidence type="ECO:0000256" key="2">
    <source>
        <dbReference type="ARBA" id="ARBA00022679"/>
    </source>
</evidence>
<keyword evidence="3 6" id="KW-0133">Cell shape</keyword>
<dbReference type="OrthoDB" id="5243103at2"/>
<evidence type="ECO:0000313" key="11">
    <source>
        <dbReference type="Proteomes" id="UP000276888"/>
    </source>
</evidence>
<dbReference type="GO" id="GO:0071555">
    <property type="term" value="P:cell wall organization"/>
    <property type="evidence" value="ECO:0007669"/>
    <property type="project" value="UniProtKB-UniRule"/>
</dbReference>
<dbReference type="InterPro" id="IPR038063">
    <property type="entry name" value="Transpep_catalytic_dom"/>
</dbReference>
<keyword evidence="8" id="KW-0732">Signal</keyword>
<evidence type="ECO:0000256" key="7">
    <source>
        <dbReference type="SAM" id="MobiDB-lite"/>
    </source>
</evidence>
<evidence type="ECO:0000256" key="3">
    <source>
        <dbReference type="ARBA" id="ARBA00022960"/>
    </source>
</evidence>
<comment type="pathway">
    <text evidence="1 6">Cell wall biogenesis; peptidoglycan biosynthesis.</text>
</comment>
<feature type="signal peptide" evidence="8">
    <location>
        <begin position="1"/>
        <end position="29"/>
    </location>
</feature>
<reference evidence="10 11" key="1">
    <citation type="submission" date="2018-08" db="EMBL/GenBank/DDBJ databases">
        <title>Microbacterium lemovicicum sp. nov., a bacterium isolated from a natural uranium-rich soil.</title>
        <authorList>
            <person name="ORTET P."/>
        </authorList>
    </citation>
    <scope>NUCLEOTIDE SEQUENCE [LARGE SCALE GENOMIC DNA]</scope>
    <source>
        <strain evidence="10 11">Viu22</strain>
    </source>
</reference>
<dbReference type="Proteomes" id="UP000276888">
    <property type="component" value="Chromosome"/>
</dbReference>
<evidence type="ECO:0000313" key="10">
    <source>
        <dbReference type="EMBL" id="AZS36226.1"/>
    </source>
</evidence>
<keyword evidence="2" id="KW-0808">Transferase</keyword>
<protein>
    <recommendedName>
        <fullName evidence="9">L,D-TPase catalytic domain-containing protein</fullName>
    </recommendedName>
</protein>
<evidence type="ECO:0000256" key="1">
    <source>
        <dbReference type="ARBA" id="ARBA00004752"/>
    </source>
</evidence>
<dbReference type="AlphaFoldDB" id="A0A3S9W830"/>
<evidence type="ECO:0000259" key="9">
    <source>
        <dbReference type="PROSITE" id="PS52029"/>
    </source>
</evidence>
<keyword evidence="5 6" id="KW-0961">Cell wall biogenesis/degradation</keyword>
<feature type="chain" id="PRO_5039707945" description="L,D-TPase catalytic domain-containing protein" evidence="8">
    <location>
        <begin position="30"/>
        <end position="301"/>
    </location>
</feature>
<dbReference type="KEGG" id="mlv:CVS47_00826"/>
<organism evidence="10 11">
    <name type="scientific">Microbacterium lemovicicum</name>
    <dbReference type="NCBI Taxonomy" id="1072463"/>
    <lineage>
        <taxon>Bacteria</taxon>
        <taxon>Bacillati</taxon>
        <taxon>Actinomycetota</taxon>
        <taxon>Actinomycetes</taxon>
        <taxon>Micrococcales</taxon>
        <taxon>Microbacteriaceae</taxon>
        <taxon>Microbacterium</taxon>
    </lineage>
</organism>
<dbReference type="PROSITE" id="PS52029">
    <property type="entry name" value="LD_TPASE"/>
    <property type="match status" value="1"/>
</dbReference>
<feature type="domain" description="L,D-TPase catalytic" evidence="9">
    <location>
        <begin position="180"/>
        <end position="300"/>
    </location>
</feature>
<dbReference type="Pfam" id="PF03734">
    <property type="entry name" value="YkuD"/>
    <property type="match status" value="1"/>
</dbReference>
<name>A0A3S9W830_9MICO</name>
<feature type="active site" description="Nucleophile" evidence="6">
    <location>
        <position position="277"/>
    </location>
</feature>
<dbReference type="EMBL" id="CP031423">
    <property type="protein sequence ID" value="AZS36226.1"/>
    <property type="molecule type" value="Genomic_DNA"/>
</dbReference>
<keyword evidence="11" id="KW-1185">Reference proteome</keyword>
<feature type="region of interest" description="Disordered" evidence="7">
    <location>
        <begin position="35"/>
        <end position="59"/>
    </location>
</feature>
<dbReference type="InterPro" id="IPR005490">
    <property type="entry name" value="LD_TPept_cat_dom"/>
</dbReference>
<dbReference type="CDD" id="cd16913">
    <property type="entry name" value="YkuD_like"/>
    <property type="match status" value="1"/>
</dbReference>
<dbReference type="Gene3D" id="2.40.440.10">
    <property type="entry name" value="L,D-transpeptidase catalytic domain-like"/>
    <property type="match status" value="1"/>
</dbReference>
<dbReference type="UniPathway" id="UPA00219"/>
<evidence type="ECO:0000256" key="5">
    <source>
        <dbReference type="ARBA" id="ARBA00023316"/>
    </source>
</evidence>
<gene>
    <name evidence="10" type="ORF">CVS47_00826</name>
</gene>